<keyword evidence="6" id="KW-1278">Translocase</keyword>
<accession>A0A2S7IR30</accession>
<dbReference type="InterPro" id="IPR050093">
    <property type="entry name" value="ABC_SmlMolc_Importer"/>
</dbReference>
<dbReference type="Pfam" id="PF00005">
    <property type="entry name" value="ABC_tran"/>
    <property type="match status" value="1"/>
</dbReference>
<evidence type="ECO:0000256" key="4">
    <source>
        <dbReference type="ARBA" id="ARBA00022741"/>
    </source>
</evidence>
<keyword evidence="2" id="KW-1003">Cell membrane</keyword>
<sequence>MNSLLQAQHLQKSVGEHLIIEDLSLDLRAGEIFAMIGASGAGKSTLLNVLACLTPADAGELWLEGKEISSSAKYLIPGHAEIKLVPQEYKLLPNHTIRENIAYALREYTKEYQRERLDELLALIGLEAVQHKLPREVSGGEKQRTAIARAIADEPKVLLLDEPFSNLDTLNRQKLKQELKRIIQETGLACLFVTHDLLDALTIAQRMGVMQEGKLLQTGTPAELLQYPATTYVREFLASGLAIVREIQQQLGDSFIA</sequence>
<dbReference type="InterPro" id="IPR003593">
    <property type="entry name" value="AAA+_ATPase"/>
</dbReference>
<keyword evidence="5 9" id="KW-0067">ATP-binding</keyword>
<dbReference type="SMART" id="SM00382">
    <property type="entry name" value="AAA"/>
    <property type="match status" value="1"/>
</dbReference>
<dbReference type="AlphaFoldDB" id="A0A2S7IR30"/>
<dbReference type="Gene3D" id="3.40.50.300">
    <property type="entry name" value="P-loop containing nucleotide triphosphate hydrolases"/>
    <property type="match status" value="1"/>
</dbReference>
<evidence type="ECO:0000256" key="6">
    <source>
        <dbReference type="ARBA" id="ARBA00022967"/>
    </source>
</evidence>
<dbReference type="PANTHER" id="PTHR42781">
    <property type="entry name" value="SPERMIDINE/PUTRESCINE IMPORT ATP-BINDING PROTEIN POTA"/>
    <property type="match status" value="1"/>
</dbReference>
<evidence type="ECO:0000256" key="5">
    <source>
        <dbReference type="ARBA" id="ARBA00022840"/>
    </source>
</evidence>
<evidence type="ECO:0000259" key="8">
    <source>
        <dbReference type="PROSITE" id="PS50893"/>
    </source>
</evidence>
<dbReference type="EMBL" id="PTRA01000001">
    <property type="protein sequence ID" value="PQA60040.1"/>
    <property type="molecule type" value="Genomic_DNA"/>
</dbReference>
<evidence type="ECO:0000313" key="9">
    <source>
        <dbReference type="EMBL" id="PQA60040.1"/>
    </source>
</evidence>
<evidence type="ECO:0000256" key="2">
    <source>
        <dbReference type="ARBA" id="ARBA00022475"/>
    </source>
</evidence>
<dbReference type="RefSeq" id="WP_104711988.1">
    <property type="nucleotide sequence ID" value="NZ_PTRA01000001.1"/>
</dbReference>
<reference evidence="10" key="1">
    <citation type="submission" date="2018-02" db="EMBL/GenBank/DDBJ databases">
        <title>Genome sequencing of Solimonas sp. HR-BB.</title>
        <authorList>
            <person name="Lee Y."/>
            <person name="Jeon C.O."/>
        </authorList>
    </citation>
    <scope>NUCLEOTIDE SEQUENCE [LARGE SCALE GENOMIC DNA]</scope>
    <source>
        <strain evidence="10">HR-U</strain>
    </source>
</reference>
<evidence type="ECO:0000313" key="10">
    <source>
        <dbReference type="Proteomes" id="UP000239590"/>
    </source>
</evidence>
<keyword evidence="1" id="KW-0813">Transport</keyword>
<name>A0A2S7IR30_9BACT</name>
<evidence type="ECO:0000256" key="3">
    <source>
        <dbReference type="ARBA" id="ARBA00022519"/>
    </source>
</evidence>
<proteinExistence type="predicted"/>
<dbReference type="OrthoDB" id="9802264at2"/>
<dbReference type="InterPro" id="IPR027417">
    <property type="entry name" value="P-loop_NTPase"/>
</dbReference>
<organism evidence="9 10">
    <name type="scientific">Siphonobacter curvatus</name>
    <dbReference type="NCBI Taxonomy" id="2094562"/>
    <lineage>
        <taxon>Bacteria</taxon>
        <taxon>Pseudomonadati</taxon>
        <taxon>Bacteroidota</taxon>
        <taxon>Cytophagia</taxon>
        <taxon>Cytophagales</taxon>
        <taxon>Cytophagaceae</taxon>
        <taxon>Siphonobacter</taxon>
    </lineage>
</organism>
<keyword evidence="10" id="KW-1185">Reference proteome</keyword>
<keyword evidence="4" id="KW-0547">Nucleotide-binding</keyword>
<dbReference type="SUPFAM" id="SSF52540">
    <property type="entry name" value="P-loop containing nucleoside triphosphate hydrolases"/>
    <property type="match status" value="1"/>
</dbReference>
<dbReference type="GO" id="GO:0005524">
    <property type="term" value="F:ATP binding"/>
    <property type="evidence" value="ECO:0007669"/>
    <property type="project" value="UniProtKB-KW"/>
</dbReference>
<keyword evidence="7" id="KW-0472">Membrane</keyword>
<dbReference type="PANTHER" id="PTHR42781:SF5">
    <property type="entry name" value="PUTRESCINE TRANSPORT ATP-BINDING PROTEIN POTG"/>
    <property type="match status" value="1"/>
</dbReference>
<dbReference type="InterPro" id="IPR003439">
    <property type="entry name" value="ABC_transporter-like_ATP-bd"/>
</dbReference>
<dbReference type="GO" id="GO:0016887">
    <property type="term" value="F:ATP hydrolysis activity"/>
    <property type="evidence" value="ECO:0007669"/>
    <property type="project" value="InterPro"/>
</dbReference>
<dbReference type="PROSITE" id="PS50893">
    <property type="entry name" value="ABC_TRANSPORTER_2"/>
    <property type="match status" value="1"/>
</dbReference>
<evidence type="ECO:0000256" key="1">
    <source>
        <dbReference type="ARBA" id="ARBA00022448"/>
    </source>
</evidence>
<evidence type="ECO:0000256" key="7">
    <source>
        <dbReference type="ARBA" id="ARBA00023136"/>
    </source>
</evidence>
<feature type="domain" description="ABC transporter" evidence="8">
    <location>
        <begin position="5"/>
        <end position="237"/>
    </location>
</feature>
<dbReference type="Proteomes" id="UP000239590">
    <property type="component" value="Unassembled WGS sequence"/>
</dbReference>
<comment type="caution">
    <text evidence="9">The sequence shown here is derived from an EMBL/GenBank/DDBJ whole genome shotgun (WGS) entry which is preliminary data.</text>
</comment>
<protein>
    <submittedName>
        <fullName evidence="9">ABC transporter ATP-binding protein</fullName>
    </submittedName>
</protein>
<keyword evidence="3" id="KW-0997">Cell inner membrane</keyword>
<gene>
    <name evidence="9" type="ORF">C5O19_10610</name>
</gene>